<dbReference type="MEROPS" id="S41.001"/>
<evidence type="ECO:0000313" key="8">
    <source>
        <dbReference type="EMBL" id="ABI56940.1"/>
    </source>
</evidence>
<feature type="compositionally biased region" description="Acidic residues" evidence="6">
    <location>
        <begin position="670"/>
        <end position="680"/>
    </location>
</feature>
<dbReference type="CDD" id="cd07560">
    <property type="entry name" value="Peptidase_S41_CPP"/>
    <property type="match status" value="1"/>
</dbReference>
<dbReference type="Gene3D" id="2.30.42.10">
    <property type="match status" value="1"/>
</dbReference>
<dbReference type="InterPro" id="IPR020992">
    <property type="entry name" value="Tail_Prtase_C"/>
</dbReference>
<dbReference type="eggNOG" id="COG0793">
    <property type="taxonomic scope" value="Bacteria"/>
</dbReference>
<dbReference type="InterPro" id="IPR004447">
    <property type="entry name" value="Peptidase_S41A"/>
</dbReference>
<gene>
    <name evidence="8" type="ordered locus">Mlg_1593</name>
</gene>
<evidence type="ECO:0000256" key="3">
    <source>
        <dbReference type="ARBA" id="ARBA00022801"/>
    </source>
</evidence>
<reference evidence="9" key="1">
    <citation type="submission" date="2006-08" db="EMBL/GenBank/DDBJ databases">
        <title>Complete sequence of Alkalilimnicola ehrilichei MLHE-1.</title>
        <authorList>
            <person name="Copeland A."/>
            <person name="Lucas S."/>
            <person name="Lapidus A."/>
            <person name="Barry K."/>
            <person name="Detter J.C."/>
            <person name="Glavina del Rio T."/>
            <person name="Hammon N."/>
            <person name="Israni S."/>
            <person name="Dalin E."/>
            <person name="Tice H."/>
            <person name="Pitluck S."/>
            <person name="Sims D."/>
            <person name="Brettin T."/>
            <person name="Bruce D."/>
            <person name="Han C."/>
            <person name="Tapia R."/>
            <person name="Gilna P."/>
            <person name="Schmutz J."/>
            <person name="Larimer F."/>
            <person name="Land M."/>
            <person name="Hauser L."/>
            <person name="Kyrpides N."/>
            <person name="Mikhailova N."/>
            <person name="Oremland R.S."/>
            <person name="Hoeft S.E."/>
            <person name="Switzer-Blum J."/>
            <person name="Kulp T."/>
            <person name="King G."/>
            <person name="Tabita R."/>
            <person name="Witte B."/>
            <person name="Santini J.M."/>
            <person name="Basu P."/>
            <person name="Hollibaugh J.T."/>
            <person name="Xie G."/>
            <person name="Stolz J.F."/>
            <person name="Richardson P."/>
        </authorList>
    </citation>
    <scope>NUCLEOTIDE SEQUENCE [LARGE SCALE GENOMIC DNA]</scope>
    <source>
        <strain evidence="9">ATCC BAA-1101 / DSM 17681 / MLHE-1</strain>
    </source>
</reference>
<dbReference type="PROSITE" id="PS50106">
    <property type="entry name" value="PDZ"/>
    <property type="match status" value="1"/>
</dbReference>
<dbReference type="AlphaFoldDB" id="Q0A897"/>
<dbReference type="HOGENOM" id="CLU_016199_1_0_6"/>
<evidence type="ECO:0000256" key="2">
    <source>
        <dbReference type="ARBA" id="ARBA00022670"/>
    </source>
</evidence>
<dbReference type="Pfam" id="PF11818">
    <property type="entry name" value="DUF3340"/>
    <property type="match status" value="1"/>
</dbReference>
<sequence>MHWTESMKRQVIRPALVIAGILLALVLVISGNDGPGRPAPAVAHSELAPDSEQREKASVIADLLTRYHYRGQPLDAGLSERVFDAWLDQLDRERFYLLQEDIDAFDEHRIGLHEQLRHGDLSVPFALYERYRERVAERTEYAIGLLEAGLDFDTDLRFEQDRRDADWAESREALDRLWRKRVTHDALTQKLAGRDEEQVIQTLTQRYERIRRTTEQESGEDVFQRYMDAWAHAFDPHSSYLSPRRSEDFDINMSLSLEGIGAMLQSEHDFVTIVELVPGGPAAQSEALSPGDRIIGVAEGEDGEMKDVVGWRLSDVVDLIRGPRGSVVCLLVLPEAGSGNATPREVVLERNEIKLEDQAASAEVIEVPGEGSGKDRIGVITIPAFYMDFEAAEAGDPDYRSTTRDVRRLLNELKEGGIDGLVLDLRGNSGGSLREAASLSGLFMGGGPIVQVRRSSGELEVLRGGDRANSAPLYDGPLGVMVDGFSASASEILAGAIQDYGRGVIMGKDTFGKGTVQTMINLDRFGLGNGEDGAGRLKLTVAKFYRVTGDSTQKKGVQPDIILPSPIDASEFGERGIDNALPWNQISAVDYRRDDTLEELIPALRSRYQTRAEDDPQFQALLRDFEYQLQRRERTDVSLNETTRKQERDAEEQERLALHNARREAAGLEPLEDAESRDDDELPDVLLEAAASVIADLRRLQAAYMAQR</sequence>
<dbReference type="SMART" id="SM00245">
    <property type="entry name" value="TSPc"/>
    <property type="match status" value="1"/>
</dbReference>
<dbReference type="GO" id="GO:0008236">
    <property type="term" value="F:serine-type peptidase activity"/>
    <property type="evidence" value="ECO:0007669"/>
    <property type="project" value="UniProtKB-KW"/>
</dbReference>
<name>Q0A897_ALKEH</name>
<evidence type="ECO:0000256" key="5">
    <source>
        <dbReference type="RuleBase" id="RU004404"/>
    </source>
</evidence>
<dbReference type="GO" id="GO:0006508">
    <property type="term" value="P:proteolysis"/>
    <property type="evidence" value="ECO:0007669"/>
    <property type="project" value="UniProtKB-KW"/>
</dbReference>
<organism evidence="8 9">
    <name type="scientific">Alkalilimnicola ehrlichii (strain ATCC BAA-1101 / DSM 17681 / MLHE-1)</name>
    <dbReference type="NCBI Taxonomy" id="187272"/>
    <lineage>
        <taxon>Bacteria</taxon>
        <taxon>Pseudomonadati</taxon>
        <taxon>Pseudomonadota</taxon>
        <taxon>Gammaproteobacteria</taxon>
        <taxon>Chromatiales</taxon>
        <taxon>Ectothiorhodospiraceae</taxon>
        <taxon>Alkalilimnicola</taxon>
    </lineage>
</organism>
<keyword evidence="4 5" id="KW-0720">Serine protease</keyword>
<dbReference type="Proteomes" id="UP000001962">
    <property type="component" value="Chromosome"/>
</dbReference>
<dbReference type="InterPro" id="IPR029045">
    <property type="entry name" value="ClpP/crotonase-like_dom_sf"/>
</dbReference>
<dbReference type="NCBIfam" id="TIGR00225">
    <property type="entry name" value="prc"/>
    <property type="match status" value="1"/>
</dbReference>
<dbReference type="InterPro" id="IPR036034">
    <property type="entry name" value="PDZ_sf"/>
</dbReference>
<dbReference type="KEGG" id="aeh:Mlg_1593"/>
<dbReference type="FunFam" id="3.90.226.10:FF:000090">
    <property type="entry name" value="Tail-specific protease"/>
    <property type="match status" value="1"/>
</dbReference>
<evidence type="ECO:0000313" key="9">
    <source>
        <dbReference type="Proteomes" id="UP000001962"/>
    </source>
</evidence>
<dbReference type="Pfam" id="PF17804">
    <property type="entry name" value="TSP_NTD"/>
    <property type="match status" value="1"/>
</dbReference>
<comment type="similarity">
    <text evidence="1 5">Belongs to the peptidase S41A family.</text>
</comment>
<feature type="domain" description="PDZ" evidence="7">
    <location>
        <begin position="250"/>
        <end position="335"/>
    </location>
</feature>
<keyword evidence="3 5" id="KW-0378">Hydrolase</keyword>
<dbReference type="Gene3D" id="3.90.226.10">
    <property type="entry name" value="2-enoyl-CoA Hydratase, Chain A, domain 1"/>
    <property type="match status" value="1"/>
</dbReference>
<dbReference type="SUPFAM" id="SSF52096">
    <property type="entry name" value="ClpP/crotonase"/>
    <property type="match status" value="1"/>
</dbReference>
<dbReference type="GO" id="GO:0007165">
    <property type="term" value="P:signal transduction"/>
    <property type="evidence" value="ECO:0007669"/>
    <property type="project" value="TreeGrafter"/>
</dbReference>
<feature type="region of interest" description="Disordered" evidence="6">
    <location>
        <begin position="636"/>
        <end position="655"/>
    </location>
</feature>
<proteinExistence type="inferred from homology"/>
<evidence type="ECO:0000259" key="7">
    <source>
        <dbReference type="PROSITE" id="PS50106"/>
    </source>
</evidence>
<dbReference type="GO" id="GO:0004175">
    <property type="term" value="F:endopeptidase activity"/>
    <property type="evidence" value="ECO:0007669"/>
    <property type="project" value="TreeGrafter"/>
</dbReference>
<keyword evidence="9" id="KW-1185">Reference proteome</keyword>
<evidence type="ECO:0000256" key="6">
    <source>
        <dbReference type="SAM" id="MobiDB-lite"/>
    </source>
</evidence>
<evidence type="ECO:0000256" key="4">
    <source>
        <dbReference type="ARBA" id="ARBA00022825"/>
    </source>
</evidence>
<dbReference type="Pfam" id="PF03572">
    <property type="entry name" value="Peptidase_S41"/>
    <property type="match status" value="1"/>
</dbReference>
<dbReference type="SMART" id="SM00228">
    <property type="entry name" value="PDZ"/>
    <property type="match status" value="1"/>
</dbReference>
<accession>Q0A897</accession>
<protein>
    <submittedName>
        <fullName evidence="8">C-terminal processing peptidase-1</fullName>
    </submittedName>
</protein>
<dbReference type="InterPro" id="IPR005151">
    <property type="entry name" value="Tail-specific_protease"/>
</dbReference>
<dbReference type="GO" id="GO:0030288">
    <property type="term" value="C:outer membrane-bounded periplasmic space"/>
    <property type="evidence" value="ECO:0007669"/>
    <property type="project" value="TreeGrafter"/>
</dbReference>
<keyword evidence="2 5" id="KW-0645">Protease</keyword>
<dbReference type="PANTHER" id="PTHR32060">
    <property type="entry name" value="TAIL-SPECIFIC PROTEASE"/>
    <property type="match status" value="1"/>
</dbReference>
<dbReference type="Pfam" id="PF00595">
    <property type="entry name" value="PDZ"/>
    <property type="match status" value="1"/>
</dbReference>
<evidence type="ECO:0000256" key="1">
    <source>
        <dbReference type="ARBA" id="ARBA00009179"/>
    </source>
</evidence>
<dbReference type="PANTHER" id="PTHR32060:SF22">
    <property type="entry name" value="CARBOXYL-TERMINAL-PROCESSING PEPTIDASE 3, CHLOROPLASTIC"/>
    <property type="match status" value="1"/>
</dbReference>
<dbReference type="SUPFAM" id="SSF50156">
    <property type="entry name" value="PDZ domain-like"/>
    <property type="match status" value="1"/>
</dbReference>
<dbReference type="InterPro" id="IPR001478">
    <property type="entry name" value="PDZ"/>
</dbReference>
<dbReference type="InterPro" id="IPR040573">
    <property type="entry name" value="TSP_N"/>
</dbReference>
<dbReference type="EMBL" id="CP000453">
    <property type="protein sequence ID" value="ABI56940.1"/>
    <property type="molecule type" value="Genomic_DNA"/>
</dbReference>
<dbReference type="CDD" id="cd06782">
    <property type="entry name" value="cpPDZ_CPP-like"/>
    <property type="match status" value="1"/>
</dbReference>
<feature type="region of interest" description="Disordered" evidence="6">
    <location>
        <begin position="660"/>
        <end position="680"/>
    </location>
</feature>